<dbReference type="Gene3D" id="2.60.120.10">
    <property type="entry name" value="Jelly Rolls"/>
    <property type="match status" value="1"/>
</dbReference>
<dbReference type="SMART" id="SM00100">
    <property type="entry name" value="cNMP"/>
    <property type="match status" value="1"/>
</dbReference>
<dbReference type="SMART" id="SM00419">
    <property type="entry name" value="HTH_CRP"/>
    <property type="match status" value="1"/>
</dbReference>
<gene>
    <name evidence="7" type="ORF">SAMN05661091_2514</name>
</gene>
<protein>
    <submittedName>
        <fullName evidence="7">CRP/FNR family transcriptional regulator, anaerobic regulatory protein</fullName>
    </submittedName>
</protein>
<dbReference type="EMBL" id="LT840184">
    <property type="protein sequence ID" value="SMF84048.1"/>
    <property type="molecule type" value="Genomic_DNA"/>
</dbReference>
<dbReference type="InterPro" id="IPR036388">
    <property type="entry name" value="WH-like_DNA-bd_sf"/>
</dbReference>
<proteinExistence type="predicted"/>
<dbReference type="STRING" id="1313296.SAMN05661091_2514"/>
<sequence>MDKIAYLSQFNLLQCLSLEDLREMDRMTSITTIPKNKYIQTPSSFTEGLYFIKKGKVRIYKLNTDGKQFTLDILNEGNVFGELSGISFGTREMFIETLEECDICLMDKSRFETFLIDHPRFMMNLLQMMSERIVNMNHLAYSLALGKLRIRILHVLIKLADQFGTGSSEGFVQIDLSVSHQEIANMVGATREAVSSILQDFVKEELIQTKYKTISIHREKLIRELNRD</sequence>
<evidence type="ECO:0000256" key="2">
    <source>
        <dbReference type="ARBA" id="ARBA00023125"/>
    </source>
</evidence>
<dbReference type="InterPro" id="IPR014710">
    <property type="entry name" value="RmlC-like_jellyroll"/>
</dbReference>
<dbReference type="PROSITE" id="PS50042">
    <property type="entry name" value="CNMP_BINDING_3"/>
    <property type="match status" value="1"/>
</dbReference>
<evidence type="ECO:0000256" key="4">
    <source>
        <dbReference type="ARBA" id="ARBA00023163"/>
    </source>
</evidence>
<evidence type="ECO:0000313" key="7">
    <source>
        <dbReference type="EMBL" id="SMF84048.1"/>
    </source>
</evidence>
<dbReference type="PANTHER" id="PTHR24567:SF26">
    <property type="entry name" value="REGULATORY PROTEIN YEIL"/>
    <property type="match status" value="1"/>
</dbReference>
<keyword evidence="1" id="KW-0805">Transcription regulation</keyword>
<dbReference type="InterPro" id="IPR050397">
    <property type="entry name" value="Env_Response_Regulators"/>
</dbReference>
<dbReference type="SUPFAM" id="SSF51206">
    <property type="entry name" value="cAMP-binding domain-like"/>
    <property type="match status" value="1"/>
</dbReference>
<keyword evidence="8" id="KW-1185">Reference proteome</keyword>
<dbReference type="SUPFAM" id="SSF46785">
    <property type="entry name" value="Winged helix' DNA-binding domain"/>
    <property type="match status" value="1"/>
</dbReference>
<dbReference type="InterPro" id="IPR000595">
    <property type="entry name" value="cNMP-bd_dom"/>
</dbReference>
<evidence type="ECO:0000259" key="6">
    <source>
        <dbReference type="PROSITE" id="PS51063"/>
    </source>
</evidence>
<dbReference type="Proteomes" id="UP000192940">
    <property type="component" value="Chromosome I"/>
</dbReference>
<dbReference type="CDD" id="cd00038">
    <property type="entry name" value="CAP_ED"/>
    <property type="match status" value="1"/>
</dbReference>
<feature type="domain" description="HTH crp-type" evidence="6">
    <location>
        <begin position="146"/>
        <end position="220"/>
    </location>
</feature>
<dbReference type="PRINTS" id="PR00034">
    <property type="entry name" value="HTHCRP"/>
</dbReference>
<dbReference type="GO" id="GO:0003677">
    <property type="term" value="F:DNA binding"/>
    <property type="evidence" value="ECO:0007669"/>
    <property type="project" value="UniProtKB-KW"/>
</dbReference>
<dbReference type="PANTHER" id="PTHR24567">
    <property type="entry name" value="CRP FAMILY TRANSCRIPTIONAL REGULATORY PROTEIN"/>
    <property type="match status" value="1"/>
</dbReference>
<dbReference type="InterPro" id="IPR036390">
    <property type="entry name" value="WH_DNA-bd_sf"/>
</dbReference>
<reference evidence="7 8" key="1">
    <citation type="submission" date="2017-04" db="EMBL/GenBank/DDBJ databases">
        <authorList>
            <person name="Afonso C.L."/>
            <person name="Miller P.J."/>
            <person name="Scott M.A."/>
            <person name="Spackman E."/>
            <person name="Goraichik I."/>
            <person name="Dimitrov K.M."/>
            <person name="Suarez D.L."/>
            <person name="Swayne D.E."/>
        </authorList>
    </citation>
    <scope>NUCLEOTIDE SEQUENCE [LARGE SCALE GENOMIC DNA]</scope>
    <source>
        <strain evidence="7 8">N3/975</strain>
    </source>
</reference>
<dbReference type="GO" id="GO:0003700">
    <property type="term" value="F:DNA-binding transcription factor activity"/>
    <property type="evidence" value="ECO:0007669"/>
    <property type="project" value="TreeGrafter"/>
</dbReference>
<name>A0A1X7HEE2_9BACL</name>
<evidence type="ECO:0000313" key="8">
    <source>
        <dbReference type="Proteomes" id="UP000192940"/>
    </source>
</evidence>
<dbReference type="RefSeq" id="WP_208919464.1">
    <property type="nucleotide sequence ID" value="NZ_LT840184.1"/>
</dbReference>
<evidence type="ECO:0000256" key="3">
    <source>
        <dbReference type="ARBA" id="ARBA00023159"/>
    </source>
</evidence>
<accession>A0A1X7HEE2</accession>
<evidence type="ECO:0000259" key="5">
    <source>
        <dbReference type="PROSITE" id="PS50042"/>
    </source>
</evidence>
<dbReference type="Pfam" id="PF00027">
    <property type="entry name" value="cNMP_binding"/>
    <property type="match status" value="1"/>
</dbReference>
<dbReference type="AlphaFoldDB" id="A0A1X7HEE2"/>
<organism evidence="7 8">
    <name type="scientific">Paenibacillus uliginis N3/975</name>
    <dbReference type="NCBI Taxonomy" id="1313296"/>
    <lineage>
        <taxon>Bacteria</taxon>
        <taxon>Bacillati</taxon>
        <taxon>Bacillota</taxon>
        <taxon>Bacilli</taxon>
        <taxon>Bacillales</taxon>
        <taxon>Paenibacillaceae</taxon>
        <taxon>Paenibacillus</taxon>
    </lineage>
</organism>
<dbReference type="Gene3D" id="1.10.10.10">
    <property type="entry name" value="Winged helix-like DNA-binding domain superfamily/Winged helix DNA-binding domain"/>
    <property type="match status" value="1"/>
</dbReference>
<evidence type="ECO:0000256" key="1">
    <source>
        <dbReference type="ARBA" id="ARBA00023015"/>
    </source>
</evidence>
<feature type="domain" description="Cyclic nucleotide-binding" evidence="5">
    <location>
        <begin position="12"/>
        <end position="132"/>
    </location>
</feature>
<dbReference type="GO" id="GO:0005829">
    <property type="term" value="C:cytosol"/>
    <property type="evidence" value="ECO:0007669"/>
    <property type="project" value="TreeGrafter"/>
</dbReference>
<dbReference type="PROSITE" id="PS51063">
    <property type="entry name" value="HTH_CRP_2"/>
    <property type="match status" value="1"/>
</dbReference>
<keyword evidence="2" id="KW-0238">DNA-binding</keyword>
<dbReference type="InterPro" id="IPR012318">
    <property type="entry name" value="HTH_CRP"/>
</dbReference>
<dbReference type="InterPro" id="IPR018490">
    <property type="entry name" value="cNMP-bd_dom_sf"/>
</dbReference>
<keyword evidence="4" id="KW-0804">Transcription</keyword>
<keyword evidence="3" id="KW-0010">Activator</keyword>
<dbReference type="Pfam" id="PF13545">
    <property type="entry name" value="HTH_Crp_2"/>
    <property type="match status" value="1"/>
</dbReference>